<sequence length="912" mass="104539">MEYCSTRWSLCGKRKENLKIGKMPYLNKRSSTRCGPTGRGGVLIPLEPLKEGHRIDPQERFFLEAAEKGDKHTMIRCLQGPNPVNVNCTNMLGRSAIQIAVDNENTEIVELLLKQEGVKIGDAVLYAIREGVYKIVEMLIDHPSVTRGMLGSDWSKTKHGNEESSDYSPDISPVILAAHCNQFEILQLLLLRGATIERPHELSCSCKKCQEQVHEDSLRHSLLRIHTYKALASPAWISLTSLDPILSAFKLSWDLAKKGLKENEFKDLYFDLAMQCKRFACDLLDQCRSSEEVIAVLNKETSSDEEDEPSSSGEKLTLARLKLALKYEQKQFVAHPHCQQLLTSIWYEGLPGWRKRNGFTKLLMCIGLILLLPFMAVYYWIFPRSKIGQILRSPFMKFLYHSASFGAFLSLLVCASTDISSKPGRERLRSPPPSVLEWLIVFWVTGFIWAECKQLWEEGLKAYVRQWWNWLDFIMLSLYLATFSLRIVAYIQVESGKYGPDNMQRKNWPVNDPTLISEGLFAVANVFSFARIIFLFQANQHLGPLQISLGCMLIDIAKFLFIFFLVLTSFACGLNQLYWYYNPSNNPGNRAFSTLGASYGTLFWSLFSLTQLKDIKIEDGPKFTELMGEILFMAYHAMAIIVLINMLIAMMSNSYQEIENHADMEWKFARSKLWMGYFDEGSTLPPPFNLIISPKSVYYFLRIIKQLICRCVTHNKHRKPRRKSVEGTIKDVMRRLVSRYIHQTKKQLRQDGVNEDDLLEIKQDISSLRYELREDRKREAARASGHIDSLKRDIIHSLRGSSPNSSPLRSSSIDKGQQLQQYHVPQTQQQQTHAQQQQQQSQQQQSSSLSLLTQQDLESLKRGIVSSIKNEMREVIAEAIQQSTANLNNNTPPLVLPSINSELYHTHLYTQL</sequence>
<keyword evidence="3 11" id="KW-0812">Transmembrane</keyword>
<dbReference type="GO" id="GO:0051480">
    <property type="term" value="P:regulation of cytosolic calcium ion concentration"/>
    <property type="evidence" value="ECO:0007669"/>
    <property type="project" value="TreeGrafter"/>
</dbReference>
<evidence type="ECO:0000256" key="11">
    <source>
        <dbReference type="SAM" id="Phobius"/>
    </source>
</evidence>
<keyword evidence="7" id="KW-0406">Ion transport</keyword>
<dbReference type="InterPro" id="IPR036770">
    <property type="entry name" value="Ankyrin_rpt-contain_sf"/>
</dbReference>
<feature type="transmembrane region" description="Helical" evidence="11">
    <location>
        <begin position="591"/>
        <end position="610"/>
    </location>
</feature>
<feature type="transmembrane region" description="Helical" evidence="11">
    <location>
        <begin position="398"/>
        <end position="415"/>
    </location>
</feature>
<dbReference type="PANTHER" id="PTHR10117:SF80">
    <property type="entry name" value="TRANSIENT-RECEPTOR-POTENTIAL-LIKE PROTEIN"/>
    <property type="match status" value="1"/>
</dbReference>
<name>A0AA36BJA6_OCTVU</name>
<evidence type="ECO:0000313" key="14">
    <source>
        <dbReference type="Proteomes" id="UP001162480"/>
    </source>
</evidence>
<feature type="domain" description="Transient receptor ion channel" evidence="12">
    <location>
        <begin position="204"/>
        <end position="266"/>
    </location>
</feature>
<keyword evidence="5 11" id="KW-1133">Transmembrane helix</keyword>
<evidence type="ECO:0000256" key="5">
    <source>
        <dbReference type="ARBA" id="ARBA00022989"/>
    </source>
</evidence>
<evidence type="ECO:0000256" key="3">
    <source>
        <dbReference type="ARBA" id="ARBA00022692"/>
    </source>
</evidence>
<evidence type="ECO:0000256" key="7">
    <source>
        <dbReference type="ARBA" id="ARBA00023065"/>
    </source>
</evidence>
<gene>
    <name evidence="13" type="ORF">OCTVUL_1B026066</name>
</gene>
<dbReference type="PRINTS" id="PR01097">
    <property type="entry name" value="TRNSRECEPTRP"/>
</dbReference>
<evidence type="ECO:0000256" key="2">
    <source>
        <dbReference type="ARBA" id="ARBA00022448"/>
    </source>
</evidence>
<keyword evidence="14" id="KW-1185">Reference proteome</keyword>
<feature type="transmembrane region" description="Helical" evidence="11">
    <location>
        <begin position="362"/>
        <end position="382"/>
    </location>
</feature>
<feature type="compositionally biased region" description="Low complexity" evidence="10">
    <location>
        <begin position="797"/>
        <end position="847"/>
    </location>
</feature>
<dbReference type="PANTHER" id="PTHR10117">
    <property type="entry name" value="TRANSIENT RECEPTOR POTENTIAL CHANNEL"/>
    <property type="match status" value="1"/>
</dbReference>
<feature type="region of interest" description="Disordered" evidence="10">
    <location>
        <begin position="794"/>
        <end position="847"/>
    </location>
</feature>
<dbReference type="SMART" id="SM00248">
    <property type="entry name" value="ANK"/>
    <property type="match status" value="2"/>
</dbReference>
<dbReference type="Pfam" id="PF12796">
    <property type="entry name" value="Ank_2"/>
    <property type="match status" value="1"/>
</dbReference>
<evidence type="ECO:0000256" key="10">
    <source>
        <dbReference type="SAM" id="MobiDB-lite"/>
    </source>
</evidence>
<dbReference type="Pfam" id="PF08344">
    <property type="entry name" value="TRP_2"/>
    <property type="match status" value="1"/>
</dbReference>
<keyword evidence="4" id="KW-0677">Repeat</keyword>
<feature type="transmembrane region" description="Helical" evidence="11">
    <location>
        <begin position="630"/>
        <end position="648"/>
    </location>
</feature>
<dbReference type="InterPro" id="IPR002110">
    <property type="entry name" value="Ankyrin_rpt"/>
</dbReference>
<evidence type="ECO:0000256" key="4">
    <source>
        <dbReference type="ARBA" id="ARBA00022737"/>
    </source>
</evidence>
<keyword evidence="9" id="KW-0407">Ion channel</keyword>
<evidence type="ECO:0000256" key="8">
    <source>
        <dbReference type="ARBA" id="ARBA00023136"/>
    </source>
</evidence>
<dbReference type="InterPro" id="IPR005821">
    <property type="entry name" value="Ion_trans_dom"/>
</dbReference>
<feature type="transmembrane region" description="Helical" evidence="11">
    <location>
        <begin position="556"/>
        <end position="579"/>
    </location>
</feature>
<dbReference type="SMART" id="SM01420">
    <property type="entry name" value="TRP_2"/>
    <property type="match status" value="1"/>
</dbReference>
<evidence type="ECO:0000256" key="9">
    <source>
        <dbReference type="ARBA" id="ARBA00023303"/>
    </source>
</evidence>
<dbReference type="GO" id="GO:0007338">
    <property type="term" value="P:single fertilization"/>
    <property type="evidence" value="ECO:0007669"/>
    <property type="project" value="TreeGrafter"/>
</dbReference>
<feature type="transmembrane region" description="Helical" evidence="11">
    <location>
        <begin position="470"/>
        <end position="493"/>
    </location>
</feature>
<evidence type="ECO:0000259" key="12">
    <source>
        <dbReference type="SMART" id="SM01420"/>
    </source>
</evidence>
<dbReference type="SUPFAM" id="SSF48403">
    <property type="entry name" value="Ankyrin repeat"/>
    <property type="match status" value="1"/>
</dbReference>
<dbReference type="GO" id="GO:0034703">
    <property type="term" value="C:cation channel complex"/>
    <property type="evidence" value="ECO:0007669"/>
    <property type="project" value="TreeGrafter"/>
</dbReference>
<dbReference type="Pfam" id="PF00520">
    <property type="entry name" value="Ion_trans"/>
    <property type="match status" value="1"/>
</dbReference>
<evidence type="ECO:0000256" key="6">
    <source>
        <dbReference type="ARBA" id="ARBA00023043"/>
    </source>
</evidence>
<reference evidence="13" key="1">
    <citation type="submission" date="2023-08" db="EMBL/GenBank/DDBJ databases">
        <authorList>
            <person name="Alioto T."/>
            <person name="Alioto T."/>
            <person name="Gomez Garrido J."/>
        </authorList>
    </citation>
    <scope>NUCLEOTIDE SEQUENCE</scope>
</reference>
<dbReference type="GO" id="GO:0005886">
    <property type="term" value="C:plasma membrane"/>
    <property type="evidence" value="ECO:0007669"/>
    <property type="project" value="TreeGrafter"/>
</dbReference>
<feature type="transmembrane region" description="Helical" evidence="11">
    <location>
        <begin position="435"/>
        <end position="450"/>
    </location>
</feature>
<keyword evidence="8 11" id="KW-0472">Membrane</keyword>
<dbReference type="Proteomes" id="UP001162480">
    <property type="component" value="Chromosome 16"/>
</dbReference>
<dbReference type="NCBIfam" id="TIGR00870">
    <property type="entry name" value="trp"/>
    <property type="match status" value="1"/>
</dbReference>
<evidence type="ECO:0000256" key="1">
    <source>
        <dbReference type="ARBA" id="ARBA00004141"/>
    </source>
</evidence>
<dbReference type="AlphaFoldDB" id="A0AA36BJA6"/>
<dbReference type="GO" id="GO:0015279">
    <property type="term" value="F:store-operated calcium channel activity"/>
    <property type="evidence" value="ECO:0007669"/>
    <property type="project" value="TreeGrafter"/>
</dbReference>
<accession>A0AA36BJA6</accession>
<keyword evidence="2" id="KW-0813">Transport</keyword>
<dbReference type="EMBL" id="OX597829">
    <property type="protein sequence ID" value="CAI9734742.1"/>
    <property type="molecule type" value="Genomic_DNA"/>
</dbReference>
<keyword evidence="6" id="KW-0040">ANK repeat</keyword>
<evidence type="ECO:0000313" key="13">
    <source>
        <dbReference type="EMBL" id="CAI9734742.1"/>
    </source>
</evidence>
<protein>
    <submittedName>
        <fullName evidence="13">Transient-receptor-potential isoform X1</fullName>
    </submittedName>
</protein>
<dbReference type="Gene3D" id="1.25.40.20">
    <property type="entry name" value="Ankyrin repeat-containing domain"/>
    <property type="match status" value="1"/>
</dbReference>
<dbReference type="InterPro" id="IPR013555">
    <property type="entry name" value="TRP_dom"/>
</dbReference>
<dbReference type="InterPro" id="IPR002153">
    <property type="entry name" value="TRPC_channel"/>
</dbReference>
<dbReference type="GO" id="GO:0070679">
    <property type="term" value="F:inositol 1,4,5 trisphosphate binding"/>
    <property type="evidence" value="ECO:0007669"/>
    <property type="project" value="TreeGrafter"/>
</dbReference>
<comment type="subcellular location">
    <subcellularLocation>
        <location evidence="1">Membrane</location>
        <topology evidence="1">Multi-pass membrane protein</topology>
    </subcellularLocation>
</comment>
<feature type="transmembrane region" description="Helical" evidence="11">
    <location>
        <begin position="514"/>
        <end position="536"/>
    </location>
</feature>
<proteinExistence type="predicted"/>
<organism evidence="13 14">
    <name type="scientific">Octopus vulgaris</name>
    <name type="common">Common octopus</name>
    <dbReference type="NCBI Taxonomy" id="6645"/>
    <lineage>
        <taxon>Eukaryota</taxon>
        <taxon>Metazoa</taxon>
        <taxon>Spiralia</taxon>
        <taxon>Lophotrochozoa</taxon>
        <taxon>Mollusca</taxon>
        <taxon>Cephalopoda</taxon>
        <taxon>Coleoidea</taxon>
        <taxon>Octopodiformes</taxon>
        <taxon>Octopoda</taxon>
        <taxon>Incirrata</taxon>
        <taxon>Octopodidae</taxon>
        <taxon>Octopus</taxon>
    </lineage>
</organism>